<name>A0A8J4Y5A6_CHIOP</name>
<proteinExistence type="predicted"/>
<evidence type="ECO:0000256" key="2">
    <source>
        <dbReference type="ARBA" id="ARBA00042791"/>
    </source>
</evidence>
<accession>A0A8J4Y5A6</accession>
<feature type="region of interest" description="Disordered" evidence="4">
    <location>
        <begin position="1"/>
        <end position="33"/>
    </location>
</feature>
<feature type="domain" description="DNA-directed DNA polymerase family B exonuclease" evidence="5">
    <location>
        <begin position="184"/>
        <end position="267"/>
    </location>
</feature>
<feature type="domain" description="DNA polymerase delta/zeta catalytic subunit N-terminal" evidence="6">
    <location>
        <begin position="84"/>
        <end position="161"/>
    </location>
</feature>
<dbReference type="InterPro" id="IPR050240">
    <property type="entry name" value="DNA_pol_type-B"/>
</dbReference>
<evidence type="ECO:0000256" key="4">
    <source>
        <dbReference type="SAM" id="MobiDB-lite"/>
    </source>
</evidence>
<gene>
    <name evidence="8" type="ORF">GWK47_045781</name>
</gene>
<dbReference type="EMBL" id="JACEEZ010010565">
    <property type="protein sequence ID" value="KAG0721763.1"/>
    <property type="molecule type" value="Genomic_DNA"/>
</dbReference>
<evidence type="ECO:0000259" key="5">
    <source>
        <dbReference type="Pfam" id="PF03104"/>
    </source>
</evidence>
<dbReference type="PANTHER" id="PTHR10322">
    <property type="entry name" value="DNA POLYMERASE CATALYTIC SUBUNIT"/>
    <property type="match status" value="1"/>
</dbReference>
<dbReference type="AlphaFoldDB" id="A0A8J4Y5A6"/>
<dbReference type="InterPro" id="IPR056447">
    <property type="entry name" value="REV3_N"/>
</dbReference>
<dbReference type="Pfam" id="PF03104">
    <property type="entry name" value="DNA_pol_B_exo1"/>
    <property type="match status" value="1"/>
</dbReference>
<dbReference type="InterPro" id="IPR012337">
    <property type="entry name" value="RNaseH-like_sf"/>
</dbReference>
<dbReference type="PANTHER" id="PTHR10322:SF23">
    <property type="entry name" value="DNA POLYMERASE DELTA CATALYTIC SUBUNIT"/>
    <property type="match status" value="1"/>
</dbReference>
<organism evidence="8 9">
    <name type="scientific">Chionoecetes opilio</name>
    <name type="common">Atlantic snow crab</name>
    <name type="synonym">Cancer opilio</name>
    <dbReference type="NCBI Taxonomy" id="41210"/>
    <lineage>
        <taxon>Eukaryota</taxon>
        <taxon>Metazoa</taxon>
        <taxon>Ecdysozoa</taxon>
        <taxon>Arthropoda</taxon>
        <taxon>Crustacea</taxon>
        <taxon>Multicrustacea</taxon>
        <taxon>Malacostraca</taxon>
        <taxon>Eumalacostraca</taxon>
        <taxon>Eucarida</taxon>
        <taxon>Decapoda</taxon>
        <taxon>Pleocyemata</taxon>
        <taxon>Brachyura</taxon>
        <taxon>Eubrachyura</taxon>
        <taxon>Majoidea</taxon>
        <taxon>Majidae</taxon>
        <taxon>Chionoecetes</taxon>
    </lineage>
</organism>
<dbReference type="GO" id="GO:0008296">
    <property type="term" value="F:3'-5'-DNA exonuclease activity"/>
    <property type="evidence" value="ECO:0007669"/>
    <property type="project" value="TreeGrafter"/>
</dbReference>
<dbReference type="SUPFAM" id="SSF53098">
    <property type="entry name" value="Ribonuclease H-like"/>
    <property type="match status" value="1"/>
</dbReference>
<keyword evidence="9" id="KW-1185">Reference proteome</keyword>
<evidence type="ECO:0000313" key="9">
    <source>
        <dbReference type="Proteomes" id="UP000770661"/>
    </source>
</evidence>
<dbReference type="GO" id="GO:0043625">
    <property type="term" value="C:delta DNA polymerase complex"/>
    <property type="evidence" value="ECO:0007669"/>
    <property type="project" value="TreeGrafter"/>
</dbReference>
<dbReference type="GO" id="GO:0045004">
    <property type="term" value="P:DNA replication proofreading"/>
    <property type="evidence" value="ECO:0007669"/>
    <property type="project" value="TreeGrafter"/>
</dbReference>
<dbReference type="Gene3D" id="2.40.50.730">
    <property type="match status" value="2"/>
</dbReference>
<dbReference type="GO" id="GO:0006297">
    <property type="term" value="P:nucleotide-excision repair, DNA gap filling"/>
    <property type="evidence" value="ECO:0007669"/>
    <property type="project" value="TreeGrafter"/>
</dbReference>
<dbReference type="Proteomes" id="UP000770661">
    <property type="component" value="Unassembled WGS sequence"/>
</dbReference>
<comment type="caution">
    <text evidence="8">The sequence shown here is derived from an EMBL/GenBank/DDBJ whole genome shotgun (WGS) entry which is preliminary data.</text>
</comment>
<evidence type="ECO:0000313" key="8">
    <source>
        <dbReference type="EMBL" id="KAG0721763.1"/>
    </source>
</evidence>
<comment type="catalytic activity">
    <reaction evidence="3">
        <text>DNA(n) + a 2'-deoxyribonucleoside 5'-triphosphate = DNA(n+1) + diphosphate</text>
        <dbReference type="Rhea" id="RHEA:22508"/>
        <dbReference type="Rhea" id="RHEA-COMP:17339"/>
        <dbReference type="Rhea" id="RHEA-COMP:17340"/>
        <dbReference type="ChEBI" id="CHEBI:33019"/>
        <dbReference type="ChEBI" id="CHEBI:61560"/>
        <dbReference type="ChEBI" id="CHEBI:173112"/>
        <dbReference type="EC" id="2.7.7.7"/>
    </reaction>
</comment>
<dbReference type="OrthoDB" id="2414538at2759"/>
<evidence type="ECO:0000256" key="1">
    <source>
        <dbReference type="ARBA" id="ARBA00024411"/>
    </source>
</evidence>
<sequence length="275" mass="30860">MLYTDTNSKGAGVDDEDGEGAWVRPPPPPVAPKQQSLIFQQIEIDHYIGSPRAGMPGQQTGRVPVTRMFGVNDAGNSVCCHVHGFSPYFYVTCPATLKDSHLADFKHALNRALMDDMKSNRERISDAVLAVEVVQRESIYGFHDNQSARFLRLTLALPRLIAAAKRLLGEGKVFVANLGTPVYEAYESNIDFEIRFMVDTHLVGCCWVELPAGSWSVRTHDPQTRCQLEVDVAWNKFRVHEPEGEWARVAPFRILSFDIECAGRKGMKDQLWLGR</sequence>
<evidence type="ECO:0000259" key="6">
    <source>
        <dbReference type="Pfam" id="PF24055"/>
    </source>
</evidence>
<feature type="domain" description="DNA polymerase zeta catalytic subunit N-terminal" evidence="7">
    <location>
        <begin position="42"/>
        <end position="83"/>
    </location>
</feature>
<protein>
    <recommendedName>
        <fullName evidence="1">DNA polymerase delta catalytic subunit</fullName>
    </recommendedName>
    <alternativeName>
        <fullName evidence="2">3'-5' exodeoxyribonuclease</fullName>
    </alternativeName>
</protein>
<dbReference type="InterPro" id="IPR006133">
    <property type="entry name" value="DNA-dir_DNA_pol_B_exonuc"/>
</dbReference>
<evidence type="ECO:0000259" key="7">
    <source>
        <dbReference type="Pfam" id="PF24065"/>
    </source>
</evidence>
<dbReference type="InterPro" id="IPR056435">
    <property type="entry name" value="DPOD/Z_N"/>
</dbReference>
<dbReference type="GO" id="GO:0006287">
    <property type="term" value="P:base-excision repair, gap-filling"/>
    <property type="evidence" value="ECO:0007669"/>
    <property type="project" value="TreeGrafter"/>
</dbReference>
<dbReference type="GO" id="GO:0003887">
    <property type="term" value="F:DNA-directed DNA polymerase activity"/>
    <property type="evidence" value="ECO:0007669"/>
    <property type="project" value="UniProtKB-EC"/>
</dbReference>
<reference evidence="8" key="1">
    <citation type="submission" date="2020-07" db="EMBL/GenBank/DDBJ databases">
        <title>The High-quality genome of the commercially important snow crab, Chionoecetes opilio.</title>
        <authorList>
            <person name="Jeong J.-H."/>
            <person name="Ryu S."/>
        </authorList>
    </citation>
    <scope>NUCLEOTIDE SEQUENCE</scope>
    <source>
        <strain evidence="8">MADBK_172401_WGS</strain>
        <tissue evidence="8">Digestive gland</tissue>
    </source>
</reference>
<dbReference type="Pfam" id="PF24055">
    <property type="entry name" value="POL3_N"/>
    <property type="match status" value="1"/>
</dbReference>
<dbReference type="Pfam" id="PF24065">
    <property type="entry name" value="REV3_N"/>
    <property type="match status" value="1"/>
</dbReference>
<evidence type="ECO:0000256" key="3">
    <source>
        <dbReference type="ARBA" id="ARBA00049244"/>
    </source>
</evidence>